<dbReference type="Proteomes" id="UP000464378">
    <property type="component" value="Chromosome"/>
</dbReference>
<dbReference type="InParanoid" id="A0A6C2YU81"/>
<dbReference type="AlphaFoldDB" id="A0A6C2YU81"/>
<dbReference type="RefSeq" id="WP_162659958.1">
    <property type="nucleotide sequence ID" value="NZ_LR593887.1"/>
</dbReference>
<name>A0A6C2YU81_9BACT</name>
<reference evidence="3" key="1">
    <citation type="submission" date="2019-04" db="EMBL/GenBank/DDBJ databases">
        <authorList>
            <consortium name="Science for Life Laboratories"/>
        </authorList>
    </citation>
    <scope>NUCLEOTIDE SEQUENCE</scope>
    <source>
        <strain evidence="3">MBLW1</strain>
    </source>
</reference>
<gene>
    <name evidence="3" type="ORF">GMBLW1_42520</name>
</gene>
<keyword evidence="4" id="KW-1185">Reference proteome</keyword>
<evidence type="ECO:0000256" key="2">
    <source>
        <dbReference type="SAM" id="Phobius"/>
    </source>
</evidence>
<evidence type="ECO:0008006" key="5">
    <source>
        <dbReference type="Google" id="ProtNLM"/>
    </source>
</evidence>
<protein>
    <recommendedName>
        <fullName evidence="5">Chromosome partition protein Smc</fullName>
    </recommendedName>
</protein>
<feature type="transmembrane region" description="Helical" evidence="2">
    <location>
        <begin position="7"/>
        <end position="28"/>
    </location>
</feature>
<accession>A0A6C2YU81</accession>
<sequence>MTAVGKILVFLNLLFSLLVSGFVVVVFVTRTNWRVEYQKAADVAKTAEAAYKAEMTQRKLDVDTEQARARELSRQVADLRAQLDTSKEDITRLEKDKVALTQEKELSGTTQNTSVAELDRIRKERDDLKKIEAQLQSDNIALRTQVNTERQKATEKEIAYKSSKDRNERLLQTMEDMSQRVRALEAQVRSVGGSTGNAMASSGTGASSPAILSSTGPAVPANLTGQITNILPNGLTTISVGSDAGVQPGAELAVYRLVPDNPNASKFLGKLQIRQARAKEAVGQFIPATRDKAQTGDTVGTLSLGTR</sequence>
<proteinExistence type="predicted"/>
<organism evidence="3">
    <name type="scientific">Tuwongella immobilis</name>
    <dbReference type="NCBI Taxonomy" id="692036"/>
    <lineage>
        <taxon>Bacteria</taxon>
        <taxon>Pseudomonadati</taxon>
        <taxon>Planctomycetota</taxon>
        <taxon>Planctomycetia</taxon>
        <taxon>Gemmatales</taxon>
        <taxon>Gemmataceae</taxon>
        <taxon>Tuwongella</taxon>
    </lineage>
</organism>
<dbReference type="KEGG" id="tim:GMBLW1_42520"/>
<evidence type="ECO:0000313" key="3">
    <source>
        <dbReference type="EMBL" id="VIP04941.1"/>
    </source>
</evidence>
<keyword evidence="2" id="KW-0812">Transmembrane</keyword>
<evidence type="ECO:0000256" key="1">
    <source>
        <dbReference type="SAM" id="Coils"/>
    </source>
</evidence>
<dbReference type="EMBL" id="LR593887">
    <property type="protein sequence ID" value="VTS07240.1"/>
    <property type="molecule type" value="Genomic_DNA"/>
</dbReference>
<evidence type="ECO:0000313" key="4">
    <source>
        <dbReference type="Proteomes" id="UP000464378"/>
    </source>
</evidence>
<dbReference type="EMBL" id="LR586016">
    <property type="protein sequence ID" value="VIP04941.1"/>
    <property type="molecule type" value="Genomic_DNA"/>
</dbReference>
<keyword evidence="2" id="KW-1133">Transmembrane helix</keyword>
<keyword evidence="1" id="KW-0175">Coiled coil</keyword>
<keyword evidence="2" id="KW-0472">Membrane</keyword>
<feature type="coiled-coil region" evidence="1">
    <location>
        <begin position="62"/>
        <end position="187"/>
    </location>
</feature>